<keyword evidence="1" id="KW-0472">Membrane</keyword>
<name>A0ABU0ZVD5_9ACTN</name>
<feature type="domain" description="Acyltransferase 3" evidence="2">
    <location>
        <begin position="4"/>
        <end position="299"/>
    </location>
</feature>
<evidence type="ECO:0000313" key="4">
    <source>
        <dbReference type="Proteomes" id="UP001230908"/>
    </source>
</evidence>
<feature type="transmembrane region" description="Helical" evidence="1">
    <location>
        <begin position="191"/>
        <end position="210"/>
    </location>
</feature>
<keyword evidence="1" id="KW-0812">Transmembrane</keyword>
<dbReference type="EMBL" id="JAVHUY010000066">
    <property type="protein sequence ID" value="MDQ7910947.1"/>
    <property type="molecule type" value="Genomic_DNA"/>
</dbReference>
<dbReference type="Proteomes" id="UP001230908">
    <property type="component" value="Unassembled WGS sequence"/>
</dbReference>
<accession>A0ABU0ZVD5</accession>
<evidence type="ECO:0000259" key="2">
    <source>
        <dbReference type="Pfam" id="PF01757"/>
    </source>
</evidence>
<dbReference type="InterPro" id="IPR002656">
    <property type="entry name" value="Acyl_transf_3_dom"/>
</dbReference>
<feature type="transmembrane region" description="Helical" evidence="1">
    <location>
        <begin position="289"/>
        <end position="308"/>
    </location>
</feature>
<keyword evidence="3" id="KW-0808">Transferase</keyword>
<keyword evidence="1" id="KW-1133">Transmembrane helix</keyword>
<keyword evidence="3" id="KW-0012">Acyltransferase</keyword>
<keyword evidence="4" id="KW-1185">Reference proteome</keyword>
<feature type="transmembrane region" description="Helical" evidence="1">
    <location>
        <begin position="27"/>
        <end position="48"/>
    </location>
</feature>
<sequence>MRDRYLDSLRAAAIVRVIVYHTFPVAWLGYAFPAMGVMFGVGGSLMALSLDRSNGAPDHVLASRLRRLLPAFWALGAVLVPAMLLAGWSDRPHWPKLLLWLAPLGQPPGTEWALPATEVLWYIVAYLWFVLLSPILLWAYRRWPLRTALIPLALVFVVGDAGVVTDLATFGACWVVGFAHRDGALRRISTPLLAALAAACVTAGVAWVVLFSPGVYDLNDIPQAQALYSLGFVLVLLRLSPRLTWRPLERVVSAVNSRAVTIYLWHNPAIAASFVVGDLIGAWRLGQVGYLLVALGLLLAPLVLLGWIEDVSARRPARLLSWSGPISRRDRRRAAAGDLRSVSGGDRAA</sequence>
<dbReference type="Pfam" id="PF01757">
    <property type="entry name" value="Acyl_transf_3"/>
    <property type="match status" value="1"/>
</dbReference>
<comment type="caution">
    <text evidence="3">The sequence shown here is derived from an EMBL/GenBank/DDBJ whole genome shotgun (WGS) entry which is preliminary data.</text>
</comment>
<feature type="transmembrane region" description="Helical" evidence="1">
    <location>
        <begin position="119"/>
        <end position="140"/>
    </location>
</feature>
<feature type="transmembrane region" description="Helical" evidence="1">
    <location>
        <begin position="260"/>
        <end position="283"/>
    </location>
</feature>
<reference evidence="3 4" key="1">
    <citation type="submission" date="2023-08" db="EMBL/GenBank/DDBJ databases">
        <title>Phytohabitans sansha sp. nov., isolated from marine sediment.</title>
        <authorList>
            <person name="Zhao Y."/>
            <person name="Yi K."/>
        </authorList>
    </citation>
    <scope>NUCLEOTIDE SEQUENCE [LARGE SCALE GENOMIC DNA]</scope>
    <source>
        <strain evidence="3 4">ZYX-F-186</strain>
    </source>
</reference>
<gene>
    <name evidence="3" type="ORF">RB614_41310</name>
</gene>
<dbReference type="GO" id="GO:0016746">
    <property type="term" value="F:acyltransferase activity"/>
    <property type="evidence" value="ECO:0007669"/>
    <property type="project" value="UniProtKB-KW"/>
</dbReference>
<evidence type="ECO:0000256" key="1">
    <source>
        <dbReference type="SAM" id="Phobius"/>
    </source>
</evidence>
<dbReference type="RefSeq" id="WP_308718181.1">
    <property type="nucleotide sequence ID" value="NZ_JAVHUY010000066.1"/>
</dbReference>
<feature type="transmembrane region" description="Helical" evidence="1">
    <location>
        <begin position="222"/>
        <end position="239"/>
    </location>
</feature>
<dbReference type="EC" id="2.3.1.-" evidence="3"/>
<proteinExistence type="predicted"/>
<organism evidence="3 4">
    <name type="scientific">Phytohabitans maris</name>
    <dbReference type="NCBI Taxonomy" id="3071409"/>
    <lineage>
        <taxon>Bacteria</taxon>
        <taxon>Bacillati</taxon>
        <taxon>Actinomycetota</taxon>
        <taxon>Actinomycetes</taxon>
        <taxon>Micromonosporales</taxon>
        <taxon>Micromonosporaceae</taxon>
    </lineage>
</organism>
<evidence type="ECO:0000313" key="3">
    <source>
        <dbReference type="EMBL" id="MDQ7910947.1"/>
    </source>
</evidence>
<feature type="transmembrane region" description="Helical" evidence="1">
    <location>
        <begin position="68"/>
        <end position="88"/>
    </location>
</feature>
<protein>
    <submittedName>
        <fullName evidence="3">Acyltransferase</fullName>
        <ecNumber evidence="3">2.3.1.-</ecNumber>
    </submittedName>
</protein>